<name>A0A6H5IAH3_9HYME</name>
<organism evidence="2 3">
    <name type="scientific">Trichogramma brassicae</name>
    <dbReference type="NCBI Taxonomy" id="86971"/>
    <lineage>
        <taxon>Eukaryota</taxon>
        <taxon>Metazoa</taxon>
        <taxon>Ecdysozoa</taxon>
        <taxon>Arthropoda</taxon>
        <taxon>Hexapoda</taxon>
        <taxon>Insecta</taxon>
        <taxon>Pterygota</taxon>
        <taxon>Neoptera</taxon>
        <taxon>Endopterygota</taxon>
        <taxon>Hymenoptera</taxon>
        <taxon>Apocrita</taxon>
        <taxon>Proctotrupomorpha</taxon>
        <taxon>Chalcidoidea</taxon>
        <taxon>Trichogrammatidae</taxon>
        <taxon>Trichogramma</taxon>
    </lineage>
</organism>
<dbReference type="AlphaFoldDB" id="A0A6H5IAH3"/>
<protein>
    <recommendedName>
        <fullName evidence="4">Secreted protein</fullName>
    </recommendedName>
</protein>
<evidence type="ECO:0000313" key="2">
    <source>
        <dbReference type="EMBL" id="CAB0033744.1"/>
    </source>
</evidence>
<proteinExistence type="predicted"/>
<dbReference type="Proteomes" id="UP000479190">
    <property type="component" value="Unassembled WGS sequence"/>
</dbReference>
<accession>A0A6H5IAH3</accession>
<keyword evidence="3" id="KW-1185">Reference proteome</keyword>
<dbReference type="EMBL" id="CADCXV010000721">
    <property type="protein sequence ID" value="CAB0033744.1"/>
    <property type="molecule type" value="Genomic_DNA"/>
</dbReference>
<keyword evidence="1" id="KW-0732">Signal</keyword>
<feature type="chain" id="PRO_5026321387" description="Secreted protein" evidence="1">
    <location>
        <begin position="24"/>
        <end position="258"/>
    </location>
</feature>
<evidence type="ECO:0000256" key="1">
    <source>
        <dbReference type="SAM" id="SignalP"/>
    </source>
</evidence>
<feature type="signal peptide" evidence="1">
    <location>
        <begin position="1"/>
        <end position="23"/>
    </location>
</feature>
<evidence type="ECO:0000313" key="3">
    <source>
        <dbReference type="Proteomes" id="UP000479190"/>
    </source>
</evidence>
<evidence type="ECO:0008006" key="4">
    <source>
        <dbReference type="Google" id="ProtNLM"/>
    </source>
</evidence>
<reference evidence="2 3" key="1">
    <citation type="submission" date="2020-02" db="EMBL/GenBank/DDBJ databases">
        <authorList>
            <person name="Ferguson B K."/>
        </authorList>
    </citation>
    <scope>NUCLEOTIDE SEQUENCE [LARGE SCALE GENOMIC DNA]</scope>
</reference>
<sequence length="258" mass="28875">MSLRVNIELVLILLSVPMYKTAAQRRACVFFKASLYREQLHGAATCAAAQHHSLHRSNLLRLSNASREGFVCYTIHIIYLWLCNAMLLADLHACTKAIVQPASSSLHASREHSTEVLHGCSGSEPRSMHIRCRCCRSLSKPSIGLANKRIPLARAKWVIDRAGDQYLFGVKNIYTLSSEHRVESRRAIVSRKHRAGRTDDDVHSISITQSWRWVYGASSSSSCPLTAAVSPSPRKHRPVPYSLGHELESQHNSNLFSH</sequence>
<gene>
    <name evidence="2" type="ORF">TBRA_LOCUS5642</name>
</gene>